<evidence type="ECO:0000256" key="1">
    <source>
        <dbReference type="SAM" id="MobiDB-lite"/>
    </source>
</evidence>
<dbReference type="AlphaFoldDB" id="A0A5C3MQJ5"/>
<accession>A0A5C3MQJ5</accession>
<feature type="compositionally biased region" description="Low complexity" evidence="1">
    <location>
        <begin position="16"/>
        <end position="34"/>
    </location>
</feature>
<evidence type="ECO:0000313" key="2">
    <source>
        <dbReference type="EMBL" id="TFK47085.1"/>
    </source>
</evidence>
<dbReference type="EMBL" id="ML213525">
    <property type="protein sequence ID" value="TFK47085.1"/>
    <property type="molecule type" value="Genomic_DNA"/>
</dbReference>
<sequence>MPSDTRPPLSKVPSNDAATAPDVPAGGAVPAVGYPDKRRHGLELPRETVYTTPAKTRKRSIGDIRKEIEAMDPGFFSQMPVSPPTPEYEFDEDAFYFDAHAEEGRGRDQAPKALGTTPKPATIADSQIVPSAKSANGKAEAKVKEKPTDA</sequence>
<reference evidence="2 3" key="1">
    <citation type="journal article" date="2019" name="Nat. Ecol. Evol.">
        <title>Megaphylogeny resolves global patterns of mushroom evolution.</title>
        <authorList>
            <person name="Varga T."/>
            <person name="Krizsan K."/>
            <person name="Foldi C."/>
            <person name="Dima B."/>
            <person name="Sanchez-Garcia M."/>
            <person name="Sanchez-Ramirez S."/>
            <person name="Szollosi G.J."/>
            <person name="Szarkandi J.G."/>
            <person name="Papp V."/>
            <person name="Albert L."/>
            <person name="Andreopoulos W."/>
            <person name="Angelini C."/>
            <person name="Antonin V."/>
            <person name="Barry K.W."/>
            <person name="Bougher N.L."/>
            <person name="Buchanan P."/>
            <person name="Buyck B."/>
            <person name="Bense V."/>
            <person name="Catcheside P."/>
            <person name="Chovatia M."/>
            <person name="Cooper J."/>
            <person name="Damon W."/>
            <person name="Desjardin D."/>
            <person name="Finy P."/>
            <person name="Geml J."/>
            <person name="Haridas S."/>
            <person name="Hughes K."/>
            <person name="Justo A."/>
            <person name="Karasinski D."/>
            <person name="Kautmanova I."/>
            <person name="Kiss B."/>
            <person name="Kocsube S."/>
            <person name="Kotiranta H."/>
            <person name="LaButti K.M."/>
            <person name="Lechner B.E."/>
            <person name="Liimatainen K."/>
            <person name="Lipzen A."/>
            <person name="Lukacs Z."/>
            <person name="Mihaltcheva S."/>
            <person name="Morgado L.N."/>
            <person name="Niskanen T."/>
            <person name="Noordeloos M.E."/>
            <person name="Ohm R.A."/>
            <person name="Ortiz-Santana B."/>
            <person name="Ovrebo C."/>
            <person name="Racz N."/>
            <person name="Riley R."/>
            <person name="Savchenko A."/>
            <person name="Shiryaev A."/>
            <person name="Soop K."/>
            <person name="Spirin V."/>
            <person name="Szebenyi C."/>
            <person name="Tomsovsky M."/>
            <person name="Tulloss R.E."/>
            <person name="Uehling J."/>
            <person name="Grigoriev I.V."/>
            <person name="Vagvolgyi C."/>
            <person name="Papp T."/>
            <person name="Martin F.M."/>
            <person name="Miettinen O."/>
            <person name="Hibbett D.S."/>
            <person name="Nagy L.G."/>
        </authorList>
    </citation>
    <scope>NUCLEOTIDE SEQUENCE [LARGE SCALE GENOMIC DNA]</scope>
    <source>
        <strain evidence="2 3">OMC1185</strain>
    </source>
</reference>
<protein>
    <submittedName>
        <fullName evidence="2">Uncharacterized protein</fullName>
    </submittedName>
</protein>
<gene>
    <name evidence="2" type="ORF">OE88DRAFT_1666327</name>
</gene>
<feature type="region of interest" description="Disordered" evidence="1">
    <location>
        <begin position="1"/>
        <end position="64"/>
    </location>
</feature>
<feature type="compositionally biased region" description="Basic and acidic residues" evidence="1">
    <location>
        <begin position="139"/>
        <end position="150"/>
    </location>
</feature>
<evidence type="ECO:0000313" key="3">
    <source>
        <dbReference type="Proteomes" id="UP000305948"/>
    </source>
</evidence>
<feature type="compositionally biased region" description="Basic and acidic residues" evidence="1">
    <location>
        <begin position="100"/>
        <end position="110"/>
    </location>
</feature>
<name>A0A5C3MQJ5_9AGAM</name>
<dbReference type="Proteomes" id="UP000305948">
    <property type="component" value="Unassembled WGS sequence"/>
</dbReference>
<feature type="region of interest" description="Disordered" evidence="1">
    <location>
        <begin position="100"/>
        <end position="150"/>
    </location>
</feature>
<proteinExistence type="predicted"/>
<keyword evidence="3" id="KW-1185">Reference proteome</keyword>
<organism evidence="2 3">
    <name type="scientific">Heliocybe sulcata</name>
    <dbReference type="NCBI Taxonomy" id="5364"/>
    <lineage>
        <taxon>Eukaryota</taxon>
        <taxon>Fungi</taxon>
        <taxon>Dikarya</taxon>
        <taxon>Basidiomycota</taxon>
        <taxon>Agaricomycotina</taxon>
        <taxon>Agaricomycetes</taxon>
        <taxon>Gloeophyllales</taxon>
        <taxon>Gloeophyllaceae</taxon>
        <taxon>Heliocybe</taxon>
    </lineage>
</organism>